<comment type="caution">
    <text evidence="1">The sequence shown here is derived from an EMBL/GenBank/DDBJ whole genome shotgun (WGS) entry which is preliminary data.</text>
</comment>
<keyword evidence="2" id="KW-1185">Reference proteome</keyword>
<protein>
    <submittedName>
        <fullName evidence="1">Uncharacterized protein</fullName>
    </submittedName>
</protein>
<evidence type="ECO:0000313" key="1">
    <source>
        <dbReference type="EMBL" id="MFH4983377.1"/>
    </source>
</evidence>
<accession>A0ABD6F229</accession>
<dbReference type="AlphaFoldDB" id="A0ABD6F229"/>
<sequence>MALYHFQQQEQEQQLRRMQQHMVYYQQQPQIQQGMSTVSSHTESYPTSQQPIPASYTQQHGTVPYSVQTVTPSSVMSYPCSQPQYVSGTGVATIADAASVSHYNAGVVKPSVTALSSQLPAEMNVGAVPYVEPNSTLQYSNPAVVGQQLPTLSIIPQNPNSPALNFGMAAVPTLSQTAVAVPEGAGQFSGEHVIIQGESSYHQIPPDLSNEVKEEQLISFDDPEPTYNPYSSTAVDGASAGSRVNVPIQGYQTQAQSSTNPVH</sequence>
<dbReference type="EMBL" id="JBGFUD010012063">
    <property type="protein sequence ID" value="MFH4983377.1"/>
    <property type="molecule type" value="Genomic_DNA"/>
</dbReference>
<proteinExistence type="predicted"/>
<evidence type="ECO:0000313" key="2">
    <source>
        <dbReference type="Proteomes" id="UP001608902"/>
    </source>
</evidence>
<reference evidence="1 2" key="1">
    <citation type="submission" date="2024-08" db="EMBL/GenBank/DDBJ databases">
        <title>Gnathostoma spinigerum genome.</title>
        <authorList>
            <person name="Gonzalez-Bertolin B."/>
            <person name="Monzon S."/>
            <person name="Zaballos A."/>
            <person name="Jimenez P."/>
            <person name="Dekumyoy P."/>
            <person name="Varona S."/>
            <person name="Cuesta I."/>
            <person name="Sumanam S."/>
            <person name="Adisakwattana P."/>
            <person name="Gasser R.B."/>
            <person name="Hernandez-Gonzalez A."/>
            <person name="Young N.D."/>
            <person name="Perteguer M.J."/>
        </authorList>
    </citation>
    <scope>NUCLEOTIDE SEQUENCE [LARGE SCALE GENOMIC DNA]</scope>
    <source>
        <strain evidence="1">AL3</strain>
        <tissue evidence="1">Liver</tissue>
    </source>
</reference>
<gene>
    <name evidence="1" type="ORF">AB6A40_010086</name>
</gene>
<name>A0ABD6F229_9BILA</name>
<organism evidence="1 2">
    <name type="scientific">Gnathostoma spinigerum</name>
    <dbReference type="NCBI Taxonomy" id="75299"/>
    <lineage>
        <taxon>Eukaryota</taxon>
        <taxon>Metazoa</taxon>
        <taxon>Ecdysozoa</taxon>
        <taxon>Nematoda</taxon>
        <taxon>Chromadorea</taxon>
        <taxon>Rhabditida</taxon>
        <taxon>Spirurina</taxon>
        <taxon>Gnathostomatomorpha</taxon>
        <taxon>Gnathostomatoidea</taxon>
        <taxon>Gnathostomatidae</taxon>
        <taxon>Gnathostoma</taxon>
    </lineage>
</organism>
<dbReference type="Proteomes" id="UP001608902">
    <property type="component" value="Unassembled WGS sequence"/>
</dbReference>